<sequence length="1378" mass="151945">MPLSRHKVGNEYALGGRDLYRAADQHDPEAVLDGVAMAGLVGVLRQLGDLAEFAAQVFHGLYDEVMSTSARGHGLVLRVQQLEAELPLLENDSCQRDYLYVASNKGIEWHTNPRLDHGAVTRGDTPRFIMESIKQCRGPPRLFMLDKYDIGGEGACLKRYTDPSFFKTDSACSSVLQEGIQRERRPLRAMEIRPNLQNAEIFRPPSPVNIDSKPEPDLSGEALNEVPTRRRKLKYRHRNGSVFQNFRPQLQNLYGMVSSEKKLQIVDNSEVRISLTSLESNTEERDIVVDTSINMGKFMEDRPVKVGKNRFISEEALSRSSDARSAGSSKGYTSEVEIYVDALTTMDSEVETDTEHRDPGQRAIARMDSGNSCSDGHNAVASRSSSFKKKDSSDVASSNGDTCNKQEESIVSSPHAKQVPGEHERTSSLEELFAQEKPAYCDHERSSSLEELLMENVHASDPGIREQTTELSPNGIVSNFASNGQDTTKNAKENSNIATISFKKIASKRSKYVGGMEMIASKVGILPRKLSKKHDPFSDSLRIMAKQLLELKYDGTQDTEPYEFDADDDGCDVKCLEMYDPPVQINESATQMIPSDPPHDDVGSRECQQEEVNHESEHDGPPTDSPQDSVPDDGNGFQNSSFHYLTGIASPVFQEEEGCAGAECDENSTAHILNHSLEHDEEKIEEHPGSEVAEDPHTEVTSENASDMGEDLKEISICADQVEAEDIEESNKDDAYVLDDESVKDMDEQVLSDGMISSPVSSKQSDDPCRITPLILTDADDTAACKDTDNYTSEADNITLSEILTEGDLTRVVSEAGTASEAAVTENEQYYLHPESTFEEDAVVSSYEVECQIEQLPLCSSSTVAVPKSTLKPEDEYELHWSGHEETPNSCNSNTEVFGDSLATDSRDVSVPVISSFDWMLNGTMQQSLNVLPSQPTYGNLKVNGSSEDTEDPPPLPPLPPMQWRTNKLQIGSSAISAKFGRPPRPRPPAKHQASDGDSSLGVRNEEAGMVLESSLHSGLTLQNEIVHAIVSNEHETNQLGSRDSTVNLAQERDKEYDLQVSNSSLGVRNEEAGMVKENSLHSGLSLQNEMVQAIISNEHETNQLVNKDSLINLAQEGEKEYDLQDSNSFSMSEVKCAPEVTAVKYESLHTLQPTELIVVPEEAWSEFGDIKLIAEQDGKQQLSIGVSGCNGMHIVGLSTEQIIEKHQIYVDHEEKEVSAVGSNKLAQSEENKPNEDREQNGMLDPDLPAKEEDGECCGSDGKSGEFSSALEEELAKSPTHSVPKPPRYPLLPVTSHDRSMLRKAPTLVQPSSRLSDEKNNILEQIKNKSFNLKPVLAKRPNVMGGPRTNLQVVAILERAHAIRQAVADDDDEDSWSE</sequence>
<protein>
    <recommendedName>
        <fullName evidence="2">Protein SCAR</fullName>
    </recommendedName>
    <alternativeName>
        <fullName evidence="2">Protein WAVE</fullName>
    </alternativeName>
</protein>
<dbReference type="OrthoDB" id="1929108at2759"/>
<feature type="compositionally biased region" description="Basic and acidic residues" evidence="3">
    <location>
        <begin position="1228"/>
        <end position="1240"/>
    </location>
</feature>
<keyword evidence="2" id="KW-0009">Actin-binding</keyword>
<comment type="function">
    <text evidence="2">Involved in regulation of actin and microtubule organization. Part of a WAVE complex that activates the Arp2/3 complex.</text>
</comment>
<keyword evidence="2" id="KW-0963">Cytoplasm</keyword>
<feature type="region of interest" description="Disordered" evidence="3">
    <location>
        <begin position="1220"/>
        <end position="1289"/>
    </location>
</feature>
<evidence type="ECO:0000313" key="5">
    <source>
        <dbReference type="Proteomes" id="UP000324897"/>
    </source>
</evidence>
<feature type="region of interest" description="Disordered" evidence="3">
    <location>
        <begin position="676"/>
        <end position="710"/>
    </location>
</feature>
<dbReference type="GO" id="GO:2000601">
    <property type="term" value="P:positive regulation of Arp2/3 complex-mediated actin nucleation"/>
    <property type="evidence" value="ECO:0007669"/>
    <property type="project" value="TreeGrafter"/>
</dbReference>
<evidence type="ECO:0000256" key="3">
    <source>
        <dbReference type="SAM" id="MobiDB-lite"/>
    </source>
</evidence>
<feature type="non-terminal residue" evidence="4">
    <location>
        <position position="1"/>
    </location>
</feature>
<feature type="region of interest" description="Disordered" evidence="3">
    <location>
        <begin position="589"/>
        <end position="642"/>
    </location>
</feature>
<evidence type="ECO:0000313" key="4">
    <source>
        <dbReference type="EMBL" id="TVU47371.1"/>
    </source>
</evidence>
<comment type="similarity">
    <text evidence="1 2">Belongs to the SCAR/WAVE family.</text>
</comment>
<keyword evidence="2" id="KW-0206">Cytoskeleton</keyword>
<dbReference type="Gene3D" id="6.10.280.150">
    <property type="match status" value="1"/>
</dbReference>
<comment type="subcellular location">
    <subcellularLocation>
        <location evidence="2">Cytoplasm</location>
        <location evidence="2">Cytoskeleton</location>
    </subcellularLocation>
</comment>
<evidence type="ECO:0000256" key="1">
    <source>
        <dbReference type="ARBA" id="ARBA00006993"/>
    </source>
</evidence>
<gene>
    <name evidence="4" type="ORF">EJB05_06970</name>
</gene>
<feature type="region of interest" description="Disordered" evidence="3">
    <location>
        <begin position="932"/>
        <end position="964"/>
    </location>
</feature>
<organism evidence="4 5">
    <name type="scientific">Eragrostis curvula</name>
    <name type="common">weeping love grass</name>
    <dbReference type="NCBI Taxonomy" id="38414"/>
    <lineage>
        <taxon>Eukaryota</taxon>
        <taxon>Viridiplantae</taxon>
        <taxon>Streptophyta</taxon>
        <taxon>Embryophyta</taxon>
        <taxon>Tracheophyta</taxon>
        <taxon>Spermatophyta</taxon>
        <taxon>Magnoliopsida</taxon>
        <taxon>Liliopsida</taxon>
        <taxon>Poales</taxon>
        <taxon>Poaceae</taxon>
        <taxon>PACMAD clade</taxon>
        <taxon>Chloridoideae</taxon>
        <taxon>Eragrostideae</taxon>
        <taxon>Eragrostidinae</taxon>
        <taxon>Eragrostis</taxon>
    </lineage>
</organism>
<proteinExistence type="inferred from homology"/>
<dbReference type="GO" id="GO:0071933">
    <property type="term" value="F:Arp2/3 complex binding"/>
    <property type="evidence" value="ECO:0007669"/>
    <property type="project" value="TreeGrafter"/>
</dbReference>
<feature type="compositionally biased region" description="Basic and acidic residues" evidence="3">
    <location>
        <begin position="676"/>
        <end position="700"/>
    </location>
</feature>
<feature type="region of interest" description="Disordered" evidence="3">
    <location>
        <begin position="977"/>
        <end position="1002"/>
    </location>
</feature>
<dbReference type="GO" id="GO:0034237">
    <property type="term" value="F:protein kinase A regulatory subunit binding"/>
    <property type="evidence" value="ECO:0007669"/>
    <property type="project" value="TreeGrafter"/>
</dbReference>
<dbReference type="InterPro" id="IPR028288">
    <property type="entry name" value="SCAR/WAVE_fam"/>
</dbReference>
<accession>A0A5J9WH46</accession>
<reference evidence="4 5" key="1">
    <citation type="journal article" date="2019" name="Sci. Rep.">
        <title>A high-quality genome of Eragrostis curvula grass provides insights into Poaceae evolution and supports new strategies to enhance forage quality.</title>
        <authorList>
            <person name="Carballo J."/>
            <person name="Santos B.A.C.M."/>
            <person name="Zappacosta D."/>
            <person name="Garbus I."/>
            <person name="Selva J.P."/>
            <person name="Gallo C.A."/>
            <person name="Diaz A."/>
            <person name="Albertini E."/>
            <person name="Caccamo M."/>
            <person name="Echenique V."/>
        </authorList>
    </citation>
    <scope>NUCLEOTIDE SEQUENCE [LARGE SCALE GENOMIC DNA]</scope>
    <source>
        <strain evidence="5">cv. Victoria</strain>
        <tissue evidence="4">Leaf</tissue>
    </source>
</reference>
<comment type="caution">
    <text evidence="4">The sequence shown here is derived from an EMBL/GenBank/DDBJ whole genome shotgun (WGS) entry which is preliminary data.</text>
</comment>
<dbReference type="EMBL" id="RWGY01000004">
    <property type="protein sequence ID" value="TVU47371.1"/>
    <property type="molecule type" value="Genomic_DNA"/>
</dbReference>
<feature type="region of interest" description="Disordered" evidence="3">
    <location>
        <begin position="201"/>
        <end position="221"/>
    </location>
</feature>
<feature type="compositionally biased region" description="Basic and acidic residues" evidence="3">
    <location>
        <begin position="597"/>
        <end position="621"/>
    </location>
</feature>
<dbReference type="Gene3D" id="1.20.5.340">
    <property type="match status" value="1"/>
</dbReference>
<keyword evidence="5" id="KW-1185">Reference proteome</keyword>
<feature type="region of interest" description="Disordered" evidence="3">
    <location>
        <begin position="348"/>
        <end position="427"/>
    </location>
</feature>
<dbReference type="Gramene" id="TVU47371">
    <property type="protein sequence ID" value="TVU47371"/>
    <property type="gene ID" value="EJB05_06970"/>
</dbReference>
<evidence type="ECO:0000256" key="2">
    <source>
        <dbReference type="RuleBase" id="RU367034"/>
    </source>
</evidence>
<dbReference type="PANTHER" id="PTHR12902:SF10">
    <property type="entry name" value="PROTEIN SCAR"/>
    <property type="match status" value="1"/>
</dbReference>
<dbReference type="PANTHER" id="PTHR12902">
    <property type="entry name" value="WASP-1"/>
    <property type="match status" value="1"/>
</dbReference>
<dbReference type="Proteomes" id="UP000324897">
    <property type="component" value="Chromosome 5"/>
</dbReference>
<dbReference type="GO" id="GO:0003779">
    <property type="term" value="F:actin binding"/>
    <property type="evidence" value="ECO:0007669"/>
    <property type="project" value="UniProtKB-UniRule"/>
</dbReference>
<feature type="compositionally biased region" description="Polar residues" evidence="3">
    <location>
        <begin position="932"/>
        <end position="947"/>
    </location>
</feature>
<dbReference type="GO" id="GO:0030036">
    <property type="term" value="P:actin cytoskeleton organization"/>
    <property type="evidence" value="ECO:0007669"/>
    <property type="project" value="UniProtKB-UniRule"/>
</dbReference>
<dbReference type="GO" id="GO:0005856">
    <property type="term" value="C:cytoskeleton"/>
    <property type="evidence" value="ECO:0007669"/>
    <property type="project" value="UniProtKB-SubCell"/>
</dbReference>
<name>A0A5J9WH46_9POAL</name>